<organism evidence="1 2">
    <name type="scientific">Pleomassaria siparia CBS 279.74</name>
    <dbReference type="NCBI Taxonomy" id="1314801"/>
    <lineage>
        <taxon>Eukaryota</taxon>
        <taxon>Fungi</taxon>
        <taxon>Dikarya</taxon>
        <taxon>Ascomycota</taxon>
        <taxon>Pezizomycotina</taxon>
        <taxon>Dothideomycetes</taxon>
        <taxon>Pleosporomycetidae</taxon>
        <taxon>Pleosporales</taxon>
        <taxon>Pleomassariaceae</taxon>
        <taxon>Pleomassaria</taxon>
    </lineage>
</organism>
<accession>A0A6G1K0U1</accession>
<protein>
    <submittedName>
        <fullName evidence="1">Uncharacterized protein</fullName>
    </submittedName>
</protein>
<gene>
    <name evidence="1" type="ORF">K504DRAFT_79337</name>
</gene>
<dbReference type="EMBL" id="MU005776">
    <property type="protein sequence ID" value="KAF2706350.1"/>
    <property type="molecule type" value="Genomic_DNA"/>
</dbReference>
<sequence>MCQALPHHPPSTCAFPFTQPHLLLSSGAPLFKCLERRNPIASLASPVAYFQYFLSFSPTFTNARALSKVMISRDTLSLTPASKSTCPSAKILQRATIYTRVSVVLSAYMLLIWGKGMGWERLNQPTNQPTNQRSPSSLPWCGKKPLRMHPFLLSFAVVMLCMRVNKTS</sequence>
<reference evidence="1" key="1">
    <citation type="journal article" date="2020" name="Stud. Mycol.">
        <title>101 Dothideomycetes genomes: a test case for predicting lifestyles and emergence of pathogens.</title>
        <authorList>
            <person name="Haridas S."/>
            <person name="Albert R."/>
            <person name="Binder M."/>
            <person name="Bloem J."/>
            <person name="Labutti K."/>
            <person name="Salamov A."/>
            <person name="Andreopoulos B."/>
            <person name="Baker S."/>
            <person name="Barry K."/>
            <person name="Bills G."/>
            <person name="Bluhm B."/>
            <person name="Cannon C."/>
            <person name="Castanera R."/>
            <person name="Culley D."/>
            <person name="Daum C."/>
            <person name="Ezra D."/>
            <person name="Gonzalez J."/>
            <person name="Henrissat B."/>
            <person name="Kuo A."/>
            <person name="Liang C."/>
            <person name="Lipzen A."/>
            <person name="Lutzoni F."/>
            <person name="Magnuson J."/>
            <person name="Mondo S."/>
            <person name="Nolan M."/>
            <person name="Ohm R."/>
            <person name="Pangilinan J."/>
            <person name="Park H.-J."/>
            <person name="Ramirez L."/>
            <person name="Alfaro M."/>
            <person name="Sun H."/>
            <person name="Tritt A."/>
            <person name="Yoshinaga Y."/>
            <person name="Zwiers L.-H."/>
            <person name="Turgeon B."/>
            <person name="Goodwin S."/>
            <person name="Spatafora J."/>
            <person name="Crous P."/>
            <person name="Grigoriev I."/>
        </authorList>
    </citation>
    <scope>NUCLEOTIDE SEQUENCE</scope>
    <source>
        <strain evidence="1">CBS 279.74</strain>
    </source>
</reference>
<name>A0A6G1K0U1_9PLEO</name>
<evidence type="ECO:0000313" key="2">
    <source>
        <dbReference type="Proteomes" id="UP000799428"/>
    </source>
</evidence>
<keyword evidence="2" id="KW-1185">Reference proteome</keyword>
<dbReference type="Proteomes" id="UP000799428">
    <property type="component" value="Unassembled WGS sequence"/>
</dbReference>
<dbReference type="AlphaFoldDB" id="A0A6G1K0U1"/>
<proteinExistence type="predicted"/>
<evidence type="ECO:0000313" key="1">
    <source>
        <dbReference type="EMBL" id="KAF2706350.1"/>
    </source>
</evidence>